<sequence>MSLFLSSPETPAGPALSGAGLPGSAEDHPLTVAEDSVLGHVLRRLARDATHPEVPHLAEFESSLECEAPMR</sequence>
<evidence type="ECO:0000313" key="2">
    <source>
        <dbReference type="EMBL" id="MDT0569414.1"/>
    </source>
</evidence>
<dbReference type="EMBL" id="JAVRFJ010000015">
    <property type="protein sequence ID" value="MDT0569414.1"/>
    <property type="molecule type" value="Genomic_DNA"/>
</dbReference>
<evidence type="ECO:0008006" key="4">
    <source>
        <dbReference type="Google" id="ProtNLM"/>
    </source>
</evidence>
<accession>A0ABU2Z176</accession>
<organism evidence="2 3">
    <name type="scientific">Streptomyces gottesmaniae</name>
    <dbReference type="NCBI Taxonomy" id="3075518"/>
    <lineage>
        <taxon>Bacteria</taxon>
        <taxon>Bacillati</taxon>
        <taxon>Actinomycetota</taxon>
        <taxon>Actinomycetes</taxon>
        <taxon>Kitasatosporales</taxon>
        <taxon>Streptomycetaceae</taxon>
        <taxon>Streptomyces</taxon>
    </lineage>
</organism>
<dbReference type="RefSeq" id="WP_033529514.1">
    <property type="nucleotide sequence ID" value="NZ_JAVRFJ010000015.1"/>
</dbReference>
<feature type="region of interest" description="Disordered" evidence="1">
    <location>
        <begin position="1"/>
        <end position="28"/>
    </location>
</feature>
<name>A0ABU2Z176_9ACTN</name>
<feature type="compositionally biased region" description="Low complexity" evidence="1">
    <location>
        <begin position="12"/>
        <end position="24"/>
    </location>
</feature>
<proteinExistence type="predicted"/>
<comment type="caution">
    <text evidence="2">The sequence shown here is derived from an EMBL/GenBank/DDBJ whole genome shotgun (WGS) entry which is preliminary data.</text>
</comment>
<reference evidence="2" key="1">
    <citation type="submission" date="2024-05" db="EMBL/GenBank/DDBJ databases">
        <title>30 novel species of actinomycetes from the DSMZ collection.</title>
        <authorList>
            <person name="Nouioui I."/>
        </authorList>
    </citation>
    <scope>NUCLEOTIDE SEQUENCE</scope>
    <source>
        <strain evidence="2">DSM 3412</strain>
    </source>
</reference>
<keyword evidence="3" id="KW-1185">Reference proteome</keyword>
<dbReference type="Proteomes" id="UP001180737">
    <property type="component" value="Unassembled WGS sequence"/>
</dbReference>
<evidence type="ECO:0000256" key="1">
    <source>
        <dbReference type="SAM" id="MobiDB-lite"/>
    </source>
</evidence>
<gene>
    <name evidence="2" type="ORF">RM704_18370</name>
</gene>
<evidence type="ECO:0000313" key="3">
    <source>
        <dbReference type="Proteomes" id="UP001180737"/>
    </source>
</evidence>
<protein>
    <recommendedName>
        <fullName evidence="4">FXSXX-COOH protein</fullName>
    </recommendedName>
</protein>